<feature type="coiled-coil region" evidence="1">
    <location>
        <begin position="11"/>
        <end position="56"/>
    </location>
</feature>
<name>A0A822Y3Z6_NELNU</name>
<proteinExistence type="predicted"/>
<evidence type="ECO:0000313" key="3">
    <source>
        <dbReference type="Proteomes" id="UP000607653"/>
    </source>
</evidence>
<gene>
    <name evidence="2" type="ORF">HUJ06_028460</name>
</gene>
<keyword evidence="3" id="KW-1185">Reference proteome</keyword>
<dbReference type="Gene3D" id="1.20.5.2280">
    <property type="match status" value="1"/>
</dbReference>
<protein>
    <submittedName>
        <fullName evidence="2">Uncharacterized protein</fullName>
    </submittedName>
</protein>
<keyword evidence="1" id="KW-0175">Coiled coil</keyword>
<reference evidence="2 3" key="1">
    <citation type="journal article" date="2020" name="Mol. Biol. Evol.">
        <title>Distinct Expression and Methylation Patterns for Genes with Different Fates following a Single Whole-Genome Duplication in Flowering Plants.</title>
        <authorList>
            <person name="Shi T."/>
            <person name="Rahmani R.S."/>
            <person name="Gugger P.F."/>
            <person name="Wang M."/>
            <person name="Li H."/>
            <person name="Zhang Y."/>
            <person name="Li Z."/>
            <person name="Wang Q."/>
            <person name="Van de Peer Y."/>
            <person name="Marchal K."/>
            <person name="Chen J."/>
        </authorList>
    </citation>
    <scope>NUCLEOTIDE SEQUENCE [LARGE SCALE GENOMIC DNA]</scope>
    <source>
        <tissue evidence="2">Leaf</tissue>
    </source>
</reference>
<organism evidence="2 3">
    <name type="scientific">Nelumbo nucifera</name>
    <name type="common">Sacred lotus</name>
    <dbReference type="NCBI Taxonomy" id="4432"/>
    <lineage>
        <taxon>Eukaryota</taxon>
        <taxon>Viridiplantae</taxon>
        <taxon>Streptophyta</taxon>
        <taxon>Embryophyta</taxon>
        <taxon>Tracheophyta</taxon>
        <taxon>Spermatophyta</taxon>
        <taxon>Magnoliopsida</taxon>
        <taxon>Proteales</taxon>
        <taxon>Nelumbonaceae</taxon>
        <taxon>Nelumbo</taxon>
    </lineage>
</organism>
<dbReference type="Proteomes" id="UP000607653">
    <property type="component" value="Unassembled WGS sequence"/>
</dbReference>
<evidence type="ECO:0000256" key="1">
    <source>
        <dbReference type="SAM" id="Coils"/>
    </source>
</evidence>
<dbReference type="AlphaFoldDB" id="A0A822Y3Z6"/>
<evidence type="ECO:0000313" key="2">
    <source>
        <dbReference type="EMBL" id="DAD26992.1"/>
    </source>
</evidence>
<accession>A0A822Y3Z6</accession>
<comment type="caution">
    <text evidence="2">The sequence shown here is derived from an EMBL/GenBank/DDBJ whole genome shotgun (WGS) entry which is preliminary data.</text>
</comment>
<sequence length="87" mass="10104">MPTPHRYSLIVEQMKREREEGMRQMEDRTAESDQLFENLNERMARLKERVARLEEAIAALYGPIIPGRQQAELLPNGVNEGREANPK</sequence>
<dbReference type="EMBL" id="DUZY01000002">
    <property type="protein sequence ID" value="DAD26992.1"/>
    <property type="molecule type" value="Genomic_DNA"/>
</dbReference>